<gene>
    <name evidence="1" type="ordered locus">Sulku_2708</name>
</gene>
<dbReference type="AlphaFoldDB" id="E4U3U2"/>
<dbReference type="Proteomes" id="UP000008721">
    <property type="component" value="Plasmid pSULKU02"/>
</dbReference>
<name>E4U3U2_SULKY</name>
<accession>E4U3U2</accession>
<organism evidence="1 2">
    <name type="scientific">Sulfuricurvum kujiense (strain ATCC BAA-921 / DSM 16994 / JCM 11577 / YK-1)</name>
    <dbReference type="NCBI Taxonomy" id="709032"/>
    <lineage>
        <taxon>Bacteria</taxon>
        <taxon>Pseudomonadati</taxon>
        <taxon>Campylobacterota</taxon>
        <taxon>Epsilonproteobacteria</taxon>
        <taxon>Campylobacterales</taxon>
        <taxon>Sulfurimonadaceae</taxon>
        <taxon>Sulfuricurvum</taxon>
    </lineage>
</organism>
<evidence type="ECO:0000313" key="1">
    <source>
        <dbReference type="EMBL" id="ADR35358.1"/>
    </source>
</evidence>
<proteinExistence type="predicted"/>
<sequence>MSNEKIDRRVVLESNSLEELTKIANTLDLDKGVNERERLGAAIESLLEIKRLFDKEFIELDLTSKERIHTMIGFGEYGSKEEVVTSSIEKLFAEHREKIIKKIEAL</sequence>
<dbReference type="KEGG" id="sku:Sulku_2708"/>
<geneLocation type="plasmid" evidence="1 2">
    <name>pSULKU02</name>
</geneLocation>
<dbReference type="EMBL" id="CP002357">
    <property type="protein sequence ID" value="ADR35358.1"/>
    <property type="molecule type" value="Genomic_DNA"/>
</dbReference>
<reference evidence="1 2" key="1">
    <citation type="journal article" date="2012" name="Stand. Genomic Sci.">
        <title>Complete genome sequence of the sulfur compounds oxidizing chemolithoautotroph Sulfuricurvum kujiense type strain (YK-1(T)).</title>
        <authorList>
            <person name="Han C."/>
            <person name="Kotsyurbenko O."/>
            <person name="Chertkov O."/>
            <person name="Held B."/>
            <person name="Lapidus A."/>
            <person name="Nolan M."/>
            <person name="Lucas S."/>
            <person name="Hammon N."/>
            <person name="Deshpande S."/>
            <person name="Cheng J.F."/>
            <person name="Tapia R."/>
            <person name="Goodwin L.A."/>
            <person name="Pitluck S."/>
            <person name="Liolios K."/>
            <person name="Pagani I."/>
            <person name="Ivanova N."/>
            <person name="Mavromatis K."/>
            <person name="Mikhailova N."/>
            <person name="Pati A."/>
            <person name="Chen A."/>
            <person name="Palaniappan K."/>
            <person name="Land M."/>
            <person name="Hauser L."/>
            <person name="Chang Y.J."/>
            <person name="Jeffries C.D."/>
            <person name="Brambilla E.M."/>
            <person name="Rohde M."/>
            <person name="Spring S."/>
            <person name="Sikorski J."/>
            <person name="Goker M."/>
            <person name="Woyke T."/>
            <person name="Bristow J."/>
            <person name="Eisen J.A."/>
            <person name="Markowitz V."/>
            <person name="Hugenholtz P."/>
            <person name="Kyrpides N.C."/>
            <person name="Klenk H.P."/>
            <person name="Detter J.C."/>
        </authorList>
    </citation>
    <scope>NUCLEOTIDE SEQUENCE [LARGE SCALE GENOMIC DNA]</scope>
    <source>
        <strain evidence="2">ATCC BAA-921 / DSM 16994 / JCM 11577 / YK-1</strain>
    </source>
</reference>
<keyword evidence="1" id="KW-0614">Plasmid</keyword>
<keyword evidence="2" id="KW-1185">Reference proteome</keyword>
<dbReference type="RefSeq" id="WP_013449970.1">
    <property type="nucleotide sequence ID" value="NC_014755.1"/>
</dbReference>
<dbReference type="HOGENOM" id="CLU_2221868_0_0_7"/>
<evidence type="ECO:0000313" key="2">
    <source>
        <dbReference type="Proteomes" id="UP000008721"/>
    </source>
</evidence>
<protein>
    <submittedName>
        <fullName evidence="1">Uncharacterized protein</fullName>
    </submittedName>
</protein>